<dbReference type="InterPro" id="IPR010611">
    <property type="entry name" value="3D_dom"/>
</dbReference>
<evidence type="ECO:0000256" key="3">
    <source>
        <dbReference type="SAM" id="SignalP"/>
    </source>
</evidence>
<protein>
    <recommendedName>
        <fullName evidence="4">LysM domain-containing protein</fullName>
    </recommendedName>
</protein>
<dbReference type="CDD" id="cd00118">
    <property type="entry name" value="LysM"/>
    <property type="match status" value="2"/>
</dbReference>
<evidence type="ECO:0000313" key="5">
    <source>
        <dbReference type="EMBL" id="KIL44662.1"/>
    </source>
</evidence>
<proteinExistence type="predicted"/>
<dbReference type="InterPro" id="IPR018392">
    <property type="entry name" value="LysM"/>
</dbReference>
<gene>
    <name evidence="5" type="ORF">KP77_28830</name>
</gene>
<evidence type="ECO:0000256" key="1">
    <source>
        <dbReference type="ARBA" id="ARBA00022729"/>
    </source>
</evidence>
<dbReference type="STRING" id="135826.KP77_28830"/>
<name>A0A0C2V6S0_9BACL</name>
<feature type="region of interest" description="Disordered" evidence="2">
    <location>
        <begin position="143"/>
        <end position="171"/>
    </location>
</feature>
<sequence length="267" mass="27200">MKKQIVALTAIAALSTGAAASASAADYSVKKGDTLWSISQNNNVTVEQIQEWNNLSSTLIFPAQTLKVSGEAQAASTSNDTYTVVKGDTLYKIAQAHGITVGELMSWNGLSSDLIFPGQEFSVAGQAAAPAVSQAAAPAVSQAAAPAQSSGQTQSAEGVQGTGGEAPSSDAVQEMTVTATAYTAYCAGCSGVTATGIDLRSNPNQKVIAVDPNVIPLGSRVWVEGYGEAIAGDTGGAIKGNKIDLFIPSQQAALNYGVQTVDIKILD</sequence>
<reference evidence="5 6" key="1">
    <citation type="submission" date="2015-01" db="EMBL/GenBank/DDBJ databases">
        <title>Genome sequence of Jeotgalibacillus alimentarius.</title>
        <authorList>
            <person name="Goh K.M."/>
            <person name="Chan K.-G."/>
            <person name="Yaakop A.S."/>
            <person name="Ee R."/>
            <person name="Gan H.M."/>
            <person name="Chan C.S."/>
        </authorList>
    </citation>
    <scope>NUCLEOTIDE SEQUENCE [LARGE SCALE GENOMIC DNA]</scope>
    <source>
        <strain evidence="5 6">YKJ-13</strain>
    </source>
</reference>
<dbReference type="Pfam" id="PF01476">
    <property type="entry name" value="LysM"/>
    <property type="match status" value="2"/>
</dbReference>
<feature type="compositionally biased region" description="Low complexity" evidence="2">
    <location>
        <begin position="143"/>
        <end position="156"/>
    </location>
</feature>
<feature type="signal peptide" evidence="3">
    <location>
        <begin position="1"/>
        <end position="24"/>
    </location>
</feature>
<dbReference type="EMBL" id="JXRQ01000027">
    <property type="protein sequence ID" value="KIL44662.1"/>
    <property type="molecule type" value="Genomic_DNA"/>
</dbReference>
<dbReference type="PROSITE" id="PS51782">
    <property type="entry name" value="LYSM"/>
    <property type="match status" value="2"/>
</dbReference>
<dbReference type="SUPFAM" id="SSF50685">
    <property type="entry name" value="Barwin-like endoglucanases"/>
    <property type="match status" value="1"/>
</dbReference>
<dbReference type="Gene3D" id="2.40.40.10">
    <property type="entry name" value="RlpA-like domain"/>
    <property type="match status" value="1"/>
</dbReference>
<dbReference type="GO" id="GO:0004553">
    <property type="term" value="F:hydrolase activity, hydrolyzing O-glycosyl compounds"/>
    <property type="evidence" value="ECO:0007669"/>
    <property type="project" value="InterPro"/>
</dbReference>
<dbReference type="OrthoDB" id="9798935at2"/>
<dbReference type="RefSeq" id="WP_041123417.1">
    <property type="nucleotide sequence ID" value="NZ_JXRQ01000027.1"/>
</dbReference>
<dbReference type="AlphaFoldDB" id="A0A0C2V6S0"/>
<dbReference type="PATRIC" id="fig|135826.4.peg.2865"/>
<dbReference type="InterPro" id="IPR036908">
    <property type="entry name" value="RlpA-like_sf"/>
</dbReference>
<dbReference type="SUPFAM" id="SSF54106">
    <property type="entry name" value="LysM domain"/>
    <property type="match status" value="2"/>
</dbReference>
<feature type="domain" description="LysM" evidence="4">
    <location>
        <begin position="25"/>
        <end position="68"/>
    </location>
</feature>
<dbReference type="Gene3D" id="3.10.350.10">
    <property type="entry name" value="LysM domain"/>
    <property type="match status" value="2"/>
</dbReference>
<keyword evidence="1 3" id="KW-0732">Signal</keyword>
<dbReference type="GO" id="GO:0019867">
    <property type="term" value="C:outer membrane"/>
    <property type="evidence" value="ECO:0007669"/>
    <property type="project" value="InterPro"/>
</dbReference>
<dbReference type="GO" id="GO:0009254">
    <property type="term" value="P:peptidoglycan turnover"/>
    <property type="evidence" value="ECO:0007669"/>
    <property type="project" value="InterPro"/>
</dbReference>
<accession>A0A0C2V6S0</accession>
<feature type="chain" id="PRO_5002172794" description="LysM domain-containing protein" evidence="3">
    <location>
        <begin position="25"/>
        <end position="267"/>
    </location>
</feature>
<dbReference type="CDD" id="cd22786">
    <property type="entry name" value="DPBB_YuiC-like"/>
    <property type="match status" value="1"/>
</dbReference>
<organism evidence="5 6">
    <name type="scientific">Jeotgalibacillus alimentarius</name>
    <dbReference type="NCBI Taxonomy" id="135826"/>
    <lineage>
        <taxon>Bacteria</taxon>
        <taxon>Bacillati</taxon>
        <taxon>Bacillota</taxon>
        <taxon>Bacilli</taxon>
        <taxon>Bacillales</taxon>
        <taxon>Caryophanaceae</taxon>
        <taxon>Jeotgalibacillus</taxon>
    </lineage>
</organism>
<evidence type="ECO:0000256" key="2">
    <source>
        <dbReference type="SAM" id="MobiDB-lite"/>
    </source>
</evidence>
<dbReference type="InterPro" id="IPR051933">
    <property type="entry name" value="Resuscitation_pf_RpfB"/>
</dbReference>
<feature type="domain" description="LysM" evidence="4">
    <location>
        <begin position="80"/>
        <end position="123"/>
    </location>
</feature>
<dbReference type="PANTHER" id="PTHR39160:SF6">
    <property type="entry name" value="CELL WALL-BINDING PROTEIN YOCH"/>
    <property type="match status" value="1"/>
</dbReference>
<evidence type="ECO:0000313" key="6">
    <source>
        <dbReference type="Proteomes" id="UP000031950"/>
    </source>
</evidence>
<dbReference type="Pfam" id="PF06725">
    <property type="entry name" value="3D"/>
    <property type="match status" value="1"/>
</dbReference>
<comment type="caution">
    <text evidence="5">The sequence shown here is derived from an EMBL/GenBank/DDBJ whole genome shotgun (WGS) entry which is preliminary data.</text>
</comment>
<dbReference type="SMART" id="SM00257">
    <property type="entry name" value="LysM"/>
    <property type="match status" value="2"/>
</dbReference>
<dbReference type="PANTHER" id="PTHR39160">
    <property type="entry name" value="CELL WALL-BINDING PROTEIN YOCH"/>
    <property type="match status" value="1"/>
</dbReference>
<dbReference type="Proteomes" id="UP000031950">
    <property type="component" value="Unassembled WGS sequence"/>
</dbReference>
<evidence type="ECO:0000259" key="4">
    <source>
        <dbReference type="PROSITE" id="PS51782"/>
    </source>
</evidence>
<keyword evidence="6" id="KW-1185">Reference proteome</keyword>
<dbReference type="InterPro" id="IPR036779">
    <property type="entry name" value="LysM_dom_sf"/>
</dbReference>